<sequence length="140" mass="16000">MPRIVYLDQNVWVDMARGCTGTDSAWLQVRDRLRRATRGEQLVVPLSPAHYLELWHRRESASRRQVAELMRDVTGYATIPSPHVVRQLEACGLVARWVDPSARLPNKKDLLGRGAAHAFGRPYGRLRFVASVAFPRRQSR</sequence>
<dbReference type="AlphaFoldDB" id="G7H2I1"/>
<name>G7H2I1_9ACTN</name>
<dbReference type="Proteomes" id="UP000035088">
    <property type="component" value="Unassembled WGS sequence"/>
</dbReference>
<accession>G7H2I1</accession>
<reference evidence="1 2" key="1">
    <citation type="submission" date="2011-11" db="EMBL/GenBank/DDBJ databases">
        <title>Whole genome shotgun sequence of Gordonia araii NBRC 100433.</title>
        <authorList>
            <person name="Yoshida Y."/>
            <person name="Hosoyama A."/>
            <person name="Tsuchikane K."/>
            <person name="Katsumata H."/>
            <person name="Yamazaki S."/>
            <person name="Fujita N."/>
        </authorList>
    </citation>
    <scope>NUCLEOTIDE SEQUENCE [LARGE SCALE GENOMIC DNA]</scope>
    <source>
        <strain evidence="1 2">NBRC 100433</strain>
    </source>
</reference>
<gene>
    <name evidence="1" type="ORF">GOARA_050_01185</name>
</gene>
<evidence type="ECO:0000313" key="2">
    <source>
        <dbReference type="Proteomes" id="UP000035088"/>
    </source>
</evidence>
<comment type="caution">
    <text evidence="1">The sequence shown here is derived from an EMBL/GenBank/DDBJ whole genome shotgun (WGS) entry which is preliminary data.</text>
</comment>
<evidence type="ECO:0008006" key="3">
    <source>
        <dbReference type="Google" id="ProtNLM"/>
    </source>
</evidence>
<proteinExistence type="predicted"/>
<protein>
    <recommendedName>
        <fullName evidence="3">PIN domain-containing protein</fullName>
    </recommendedName>
</protein>
<evidence type="ECO:0000313" key="1">
    <source>
        <dbReference type="EMBL" id="GAB10056.1"/>
    </source>
</evidence>
<keyword evidence="2" id="KW-1185">Reference proteome</keyword>
<dbReference type="EMBL" id="BAEE01000050">
    <property type="protein sequence ID" value="GAB10056.1"/>
    <property type="molecule type" value="Genomic_DNA"/>
</dbReference>
<organism evidence="1 2">
    <name type="scientific">Gordonia araii NBRC 100433</name>
    <dbReference type="NCBI Taxonomy" id="1073574"/>
    <lineage>
        <taxon>Bacteria</taxon>
        <taxon>Bacillati</taxon>
        <taxon>Actinomycetota</taxon>
        <taxon>Actinomycetes</taxon>
        <taxon>Mycobacteriales</taxon>
        <taxon>Gordoniaceae</taxon>
        <taxon>Gordonia</taxon>
    </lineage>
</organism>